<proteinExistence type="predicted"/>
<dbReference type="Gene3D" id="1.10.530.10">
    <property type="match status" value="1"/>
</dbReference>
<evidence type="ECO:0000259" key="2">
    <source>
        <dbReference type="Pfam" id="PF13406"/>
    </source>
</evidence>
<organism evidence="3 4">
    <name type="scientific">Stagnimonas aquatica</name>
    <dbReference type="NCBI Taxonomy" id="2689987"/>
    <lineage>
        <taxon>Bacteria</taxon>
        <taxon>Pseudomonadati</taxon>
        <taxon>Pseudomonadota</taxon>
        <taxon>Gammaproteobacteria</taxon>
        <taxon>Nevskiales</taxon>
        <taxon>Nevskiaceae</taxon>
        <taxon>Stagnimonas</taxon>
    </lineage>
</organism>
<dbReference type="GO" id="GO:0009253">
    <property type="term" value="P:peptidoglycan catabolic process"/>
    <property type="evidence" value="ECO:0007669"/>
    <property type="project" value="TreeGrafter"/>
</dbReference>
<dbReference type="InterPro" id="IPR043426">
    <property type="entry name" value="MltB-like"/>
</dbReference>
<dbReference type="Pfam" id="PF13406">
    <property type="entry name" value="SLT_2"/>
    <property type="match status" value="1"/>
</dbReference>
<dbReference type="InterPro" id="IPR031304">
    <property type="entry name" value="SLT_2"/>
</dbReference>
<dbReference type="GO" id="GO:0008933">
    <property type="term" value="F:peptidoglycan lytic transglycosylase activity"/>
    <property type="evidence" value="ECO:0007669"/>
    <property type="project" value="TreeGrafter"/>
</dbReference>
<protein>
    <submittedName>
        <fullName evidence="3">Lytic murein transglycosylase B</fullName>
    </submittedName>
</protein>
<keyword evidence="1" id="KW-0732">Signal</keyword>
<dbReference type="InterPro" id="IPR023346">
    <property type="entry name" value="Lysozyme-like_dom_sf"/>
</dbReference>
<accession>A0A3N0V7J9</accession>
<dbReference type="PANTHER" id="PTHR30163">
    <property type="entry name" value="MEMBRANE-BOUND LYTIC MUREIN TRANSGLYCOSYLASE B"/>
    <property type="match status" value="1"/>
</dbReference>
<dbReference type="InParanoid" id="A0A3N0V7J9"/>
<dbReference type="CDD" id="cd13399">
    <property type="entry name" value="Slt35-like"/>
    <property type="match status" value="1"/>
</dbReference>
<dbReference type="Proteomes" id="UP000282106">
    <property type="component" value="Unassembled WGS sequence"/>
</dbReference>
<evidence type="ECO:0000313" key="3">
    <source>
        <dbReference type="EMBL" id="ROH88703.1"/>
    </source>
</evidence>
<evidence type="ECO:0000256" key="1">
    <source>
        <dbReference type="SAM" id="SignalP"/>
    </source>
</evidence>
<reference evidence="3 4" key="1">
    <citation type="submission" date="2018-10" db="EMBL/GenBank/DDBJ databases">
        <authorList>
            <person name="Chen W.-M."/>
        </authorList>
    </citation>
    <scope>NUCLEOTIDE SEQUENCE [LARGE SCALE GENOMIC DNA]</scope>
    <source>
        <strain evidence="3 4">THS-13</strain>
    </source>
</reference>
<evidence type="ECO:0000313" key="4">
    <source>
        <dbReference type="Proteomes" id="UP000282106"/>
    </source>
</evidence>
<sequence>MRSVLPALLLLALTTAAQADYRDHPKTAELHQRLVRDYGFSEADLAKVDEALAQAEQLPQLIQAERQNKETTSVYWDDYRALHVFPKQAERGVQLLRDYAPYFERAEAEYGVPPVVIAAVMGVETKYGSYTGRHRVLDALVTQGYEHPTRQPFFFGELAAYFAFCRNFGFEPTAVKGSYAGAVGAAQFMPSNYLSLAVDYDGDGRVDLWSIPDAIGSIARYFNNYVPPDRPAMHWRRGEPLLAPVRAVNLASDAPERNLRKPNATIAGWQRFGVESAAELSPDLPAGLVELPRPNGPEYWLALPNFYAVMSYNPRVFYAMAVTQLAAELQQAQAGS</sequence>
<dbReference type="SUPFAM" id="SSF53955">
    <property type="entry name" value="Lysozyme-like"/>
    <property type="match status" value="1"/>
</dbReference>
<keyword evidence="4" id="KW-1185">Reference proteome</keyword>
<dbReference type="Gene3D" id="1.10.8.350">
    <property type="entry name" value="Bacterial muramidase"/>
    <property type="match status" value="1"/>
</dbReference>
<dbReference type="EMBL" id="RJVO01000006">
    <property type="protein sequence ID" value="ROH88703.1"/>
    <property type="molecule type" value="Genomic_DNA"/>
</dbReference>
<feature type="domain" description="Transglycosylase SLT" evidence="2">
    <location>
        <begin position="26"/>
        <end position="326"/>
    </location>
</feature>
<gene>
    <name evidence="3" type="ORF">ED208_12860</name>
</gene>
<name>A0A3N0V7J9_9GAMM</name>
<dbReference type="AlphaFoldDB" id="A0A3N0V7J9"/>
<feature type="chain" id="PRO_5018086526" evidence="1">
    <location>
        <begin position="20"/>
        <end position="336"/>
    </location>
</feature>
<dbReference type="RefSeq" id="WP_123212325.1">
    <property type="nucleotide sequence ID" value="NZ_RJVO01000006.1"/>
</dbReference>
<dbReference type="PANTHER" id="PTHR30163:SF9">
    <property type="entry name" value="MEMBRANE-BOUND LYTIC MUREIN TRANSGLYCOSYLASE B"/>
    <property type="match status" value="1"/>
</dbReference>
<dbReference type="FunCoup" id="A0A3N0V7J9">
    <property type="interactions" value="113"/>
</dbReference>
<comment type="caution">
    <text evidence="3">The sequence shown here is derived from an EMBL/GenBank/DDBJ whole genome shotgun (WGS) entry which is preliminary data.</text>
</comment>
<feature type="signal peptide" evidence="1">
    <location>
        <begin position="1"/>
        <end position="19"/>
    </location>
</feature>